<name>A0A238J735_9RHOB</name>
<protein>
    <recommendedName>
        <fullName evidence="3">Galactosyl transferase GMA12/MNN10 family protein</fullName>
    </recommendedName>
</protein>
<proteinExistence type="predicted"/>
<sequence>MASGAPIQNGSILPEVATLWIGPELDWLHQMCLSSFVHHGHKVTLFYAGSDLAPVVPDGVITRPAADIWDPADHGHGGAPASMVSDLFRLYLLKQTEMIWIDADVLCLQPFPEKPYHVGWEPSGTVNGAILRLPKESATLNSLIEWFEDPEFVPHWMTETQQAKVAEAEPGKRLVTAFKLVRPSVGPRALKHTLRAKKEKRFISPAEVYYPVRGVYTDVLFSPFGGVEPGLTEETLCVHLYASMIRGYHKKHTPAPGSFIAEYAREIEFDIAP</sequence>
<dbReference type="RefSeq" id="WP_099242222.1">
    <property type="nucleotide sequence ID" value="NZ_FXXP01000001.1"/>
</dbReference>
<evidence type="ECO:0000313" key="1">
    <source>
        <dbReference type="EMBL" id="SMX26409.1"/>
    </source>
</evidence>
<keyword evidence="2" id="KW-1185">Reference proteome</keyword>
<evidence type="ECO:0008006" key="3">
    <source>
        <dbReference type="Google" id="ProtNLM"/>
    </source>
</evidence>
<dbReference type="EMBL" id="FXXP01000001">
    <property type="protein sequence ID" value="SMX26409.1"/>
    <property type="molecule type" value="Genomic_DNA"/>
</dbReference>
<dbReference type="OrthoDB" id="5354021at2"/>
<evidence type="ECO:0000313" key="2">
    <source>
        <dbReference type="Proteomes" id="UP000225972"/>
    </source>
</evidence>
<dbReference type="Gene3D" id="3.90.550.20">
    <property type="match status" value="1"/>
</dbReference>
<gene>
    <name evidence="1" type="ORF">TRP8649_00486</name>
</gene>
<dbReference type="Proteomes" id="UP000225972">
    <property type="component" value="Unassembled WGS sequence"/>
</dbReference>
<dbReference type="AlphaFoldDB" id="A0A238J735"/>
<reference evidence="2" key="1">
    <citation type="submission" date="2017-05" db="EMBL/GenBank/DDBJ databases">
        <authorList>
            <person name="Rodrigo-Torres L."/>
            <person name="Arahal R. D."/>
            <person name="Lucena T."/>
        </authorList>
    </citation>
    <scope>NUCLEOTIDE SEQUENCE [LARGE SCALE GENOMIC DNA]</scope>
    <source>
        <strain evidence="2">CECT 8649</strain>
    </source>
</reference>
<organism evidence="1 2">
    <name type="scientific">Pelagimonas phthalicica</name>
    <dbReference type="NCBI Taxonomy" id="1037362"/>
    <lineage>
        <taxon>Bacteria</taxon>
        <taxon>Pseudomonadati</taxon>
        <taxon>Pseudomonadota</taxon>
        <taxon>Alphaproteobacteria</taxon>
        <taxon>Rhodobacterales</taxon>
        <taxon>Roseobacteraceae</taxon>
        <taxon>Pelagimonas</taxon>
    </lineage>
</organism>
<accession>A0A238J735</accession>